<dbReference type="PANTHER" id="PTHR30349:SF64">
    <property type="entry name" value="PROPHAGE INTEGRASE INTD-RELATED"/>
    <property type="match status" value="1"/>
</dbReference>
<dbReference type="OrthoDB" id="9785687at2"/>
<evidence type="ECO:0000256" key="4">
    <source>
        <dbReference type="ARBA" id="ARBA00023125"/>
    </source>
</evidence>
<gene>
    <name evidence="9" type="ordered locus">Ccel_1849</name>
</gene>
<reference evidence="9 10" key="1">
    <citation type="submission" date="2009-01" db="EMBL/GenBank/DDBJ databases">
        <title>Complete sequence of Clostridium cellulolyticum H10.</title>
        <authorList>
            <consortium name="US DOE Joint Genome Institute"/>
            <person name="Lucas S."/>
            <person name="Copeland A."/>
            <person name="Lapidus A."/>
            <person name="Glavina del Rio T."/>
            <person name="Dalin E."/>
            <person name="Tice H."/>
            <person name="Bruce D."/>
            <person name="Goodwin L."/>
            <person name="Pitluck S."/>
            <person name="Chertkov O."/>
            <person name="Saunders E."/>
            <person name="Brettin T."/>
            <person name="Detter J.C."/>
            <person name="Han C."/>
            <person name="Larimer F."/>
            <person name="Land M."/>
            <person name="Hauser L."/>
            <person name="Kyrpides N."/>
            <person name="Ivanova N."/>
            <person name="Zhou J."/>
            <person name="Richardson P."/>
        </authorList>
    </citation>
    <scope>NUCLEOTIDE SEQUENCE [LARGE SCALE GENOMIC DNA]</scope>
    <source>
        <strain evidence="10">ATCC 35319 / DSM 5812 / JCM 6584 / H10</strain>
    </source>
</reference>
<dbReference type="SUPFAM" id="SSF56349">
    <property type="entry name" value="DNA breaking-rejoining enzymes"/>
    <property type="match status" value="1"/>
</dbReference>
<comment type="similarity">
    <text evidence="2">Belongs to the 'phage' integrase family.</text>
</comment>
<keyword evidence="5" id="KW-0233">DNA recombination</keyword>
<dbReference type="PROSITE" id="PS51898">
    <property type="entry name" value="TYR_RECOMBINASE"/>
    <property type="match status" value="1"/>
</dbReference>
<dbReference type="Gene3D" id="1.10.150.130">
    <property type="match status" value="1"/>
</dbReference>
<dbReference type="Pfam" id="PF00589">
    <property type="entry name" value="Phage_integrase"/>
    <property type="match status" value="1"/>
</dbReference>
<evidence type="ECO:0000313" key="9">
    <source>
        <dbReference type="EMBL" id="ACL76197.1"/>
    </source>
</evidence>
<dbReference type="Proteomes" id="UP000001349">
    <property type="component" value="Chromosome"/>
</dbReference>
<accession>B8I354</accession>
<dbReference type="RefSeq" id="WP_015925303.1">
    <property type="nucleotide sequence ID" value="NC_011898.1"/>
</dbReference>
<dbReference type="Pfam" id="PF14659">
    <property type="entry name" value="Phage_int_SAM_3"/>
    <property type="match status" value="1"/>
</dbReference>
<name>B8I354_RUMCH</name>
<organism evidence="9 10">
    <name type="scientific">Ruminiclostridium cellulolyticum (strain ATCC 35319 / DSM 5812 / JCM 6584 / H10)</name>
    <name type="common">Clostridium cellulolyticum</name>
    <dbReference type="NCBI Taxonomy" id="394503"/>
    <lineage>
        <taxon>Bacteria</taxon>
        <taxon>Bacillati</taxon>
        <taxon>Bacillota</taxon>
        <taxon>Clostridia</taxon>
        <taxon>Eubacteriales</taxon>
        <taxon>Oscillospiraceae</taxon>
        <taxon>Ruminiclostridium</taxon>
    </lineage>
</organism>
<dbReference type="GO" id="GO:0015074">
    <property type="term" value="P:DNA integration"/>
    <property type="evidence" value="ECO:0007669"/>
    <property type="project" value="UniProtKB-KW"/>
</dbReference>
<dbReference type="PANTHER" id="PTHR30349">
    <property type="entry name" value="PHAGE INTEGRASE-RELATED"/>
    <property type="match status" value="1"/>
</dbReference>
<dbReference type="GO" id="GO:0003677">
    <property type="term" value="F:DNA binding"/>
    <property type="evidence" value="ECO:0007669"/>
    <property type="project" value="UniProtKB-UniRule"/>
</dbReference>
<dbReference type="Gene3D" id="1.10.443.10">
    <property type="entry name" value="Intergrase catalytic core"/>
    <property type="match status" value="1"/>
</dbReference>
<dbReference type="InterPro" id="IPR013762">
    <property type="entry name" value="Integrase-like_cat_sf"/>
</dbReference>
<evidence type="ECO:0000256" key="1">
    <source>
        <dbReference type="ARBA" id="ARBA00003283"/>
    </source>
</evidence>
<dbReference type="KEGG" id="cce:Ccel_1849"/>
<feature type="domain" description="Core-binding (CB)" evidence="8">
    <location>
        <begin position="70"/>
        <end position="161"/>
    </location>
</feature>
<evidence type="ECO:0000313" key="10">
    <source>
        <dbReference type="Proteomes" id="UP000001349"/>
    </source>
</evidence>
<dbReference type="STRING" id="394503.Ccel_1849"/>
<dbReference type="eggNOG" id="COG0582">
    <property type="taxonomic scope" value="Bacteria"/>
</dbReference>
<dbReference type="InterPro" id="IPR004107">
    <property type="entry name" value="Integrase_SAM-like_N"/>
</dbReference>
<evidence type="ECO:0000256" key="5">
    <source>
        <dbReference type="ARBA" id="ARBA00023172"/>
    </source>
</evidence>
<dbReference type="InterPro" id="IPR002104">
    <property type="entry name" value="Integrase_catalytic"/>
</dbReference>
<evidence type="ECO:0000256" key="2">
    <source>
        <dbReference type="ARBA" id="ARBA00008857"/>
    </source>
</evidence>
<evidence type="ECO:0000259" key="8">
    <source>
        <dbReference type="PROSITE" id="PS51900"/>
    </source>
</evidence>
<evidence type="ECO:0000259" key="7">
    <source>
        <dbReference type="PROSITE" id="PS51898"/>
    </source>
</evidence>
<dbReference type="AlphaFoldDB" id="B8I354"/>
<dbReference type="PROSITE" id="PS51900">
    <property type="entry name" value="CB"/>
    <property type="match status" value="1"/>
</dbReference>
<dbReference type="HOGENOM" id="CLU_027562_17_1_9"/>
<evidence type="ECO:0000256" key="6">
    <source>
        <dbReference type="PROSITE-ProRule" id="PRU01248"/>
    </source>
</evidence>
<dbReference type="GO" id="GO:0006310">
    <property type="term" value="P:DNA recombination"/>
    <property type="evidence" value="ECO:0007669"/>
    <property type="project" value="UniProtKB-KW"/>
</dbReference>
<feature type="domain" description="Tyr recombinase" evidence="7">
    <location>
        <begin position="182"/>
        <end position="397"/>
    </location>
</feature>
<comment type="function">
    <text evidence="1">Site-specific tyrosine recombinase, which acts by catalyzing the cutting and rejoining of the recombining DNA molecules.</text>
</comment>
<dbReference type="InterPro" id="IPR011010">
    <property type="entry name" value="DNA_brk_join_enz"/>
</dbReference>
<dbReference type="InterPro" id="IPR044068">
    <property type="entry name" value="CB"/>
</dbReference>
<keyword evidence="3" id="KW-0229">DNA integration</keyword>
<dbReference type="EMBL" id="CP001348">
    <property type="protein sequence ID" value="ACL76197.1"/>
    <property type="molecule type" value="Genomic_DNA"/>
</dbReference>
<evidence type="ECO:0000256" key="3">
    <source>
        <dbReference type="ARBA" id="ARBA00022908"/>
    </source>
</evidence>
<keyword evidence="4 6" id="KW-0238">DNA-binding</keyword>
<keyword evidence="10" id="KW-1185">Reference proteome</keyword>
<sequence>MASIRQRGENSFQVTVSNGYDSKGKKLLKTKTINIDPRLTEKQREKELQKQVVLFEEEVKSGSYYEPTKMTMSEFIELWLDKKKNNIESKTHQGYSGLLKGRVLKVMGDTKIIDLKPLHLINFYENLQELGIREDGREGKLSTNSILHYHRALNAMFGDGVRWGLIKENPCSKVRPPKVVKKEMSCLDEDQIPQLISALCNEPIDISTFITLDLVTGLRRGELCGLQWDNVNLKDNTIVVEQAVSYTPETGTIIKTPKTKSSIRKITIPKTTSDLLSIYRKWWLEQKIKVGDQWQKSAREEVEKNGQTWEDPEYLFTTWDGYVMHPDTLTKTFKKFIKRNNLPDIRLHDLRHTAATMLIHAGLNIRAVAARMGHENPNVTLAIYSHALLSADKQAADVMGNLIKKKPQNEKVE</sequence>
<dbReference type="CDD" id="cd01189">
    <property type="entry name" value="INT_ICEBs1_C_like"/>
    <property type="match status" value="1"/>
</dbReference>
<dbReference type="InterPro" id="IPR050090">
    <property type="entry name" value="Tyrosine_recombinase_XerCD"/>
</dbReference>
<dbReference type="InterPro" id="IPR010998">
    <property type="entry name" value="Integrase_recombinase_N"/>
</dbReference>
<proteinExistence type="inferred from homology"/>
<protein>
    <submittedName>
        <fullName evidence="9">Integrase family protein</fullName>
    </submittedName>
</protein>